<feature type="compositionally biased region" description="Basic and acidic residues" evidence="1">
    <location>
        <begin position="1"/>
        <end position="10"/>
    </location>
</feature>
<proteinExistence type="predicted"/>
<dbReference type="AlphaFoldDB" id="A0A150LE79"/>
<dbReference type="Proteomes" id="UP000075683">
    <property type="component" value="Unassembled WGS sequence"/>
</dbReference>
<protein>
    <submittedName>
        <fullName evidence="2">Uncharacterized protein</fullName>
    </submittedName>
</protein>
<evidence type="ECO:0000256" key="1">
    <source>
        <dbReference type="SAM" id="MobiDB-lite"/>
    </source>
</evidence>
<dbReference type="STRING" id="301148.B4135_3628"/>
<sequence length="95" mass="10450">MGTLRREANERGAAGPPAGWDKGVAALCYTPQDWRSRRFAAFPFRGDGAKGSESGPLPSELVILFLWKSARPRRSTSAWYGRREKAPEGTADIAR</sequence>
<accession>A0A150LE79</accession>
<dbReference type="EMBL" id="LQYT01000123">
    <property type="protein sequence ID" value="KYD10052.1"/>
    <property type="molecule type" value="Genomic_DNA"/>
</dbReference>
<reference evidence="2 3" key="1">
    <citation type="submission" date="2016-01" db="EMBL/GenBank/DDBJ databases">
        <title>Draft Genome Sequences of Seven Thermophilic Sporeformers Isolated from Foods.</title>
        <authorList>
            <person name="Berendsen E.M."/>
            <person name="Wells-Bennik M.H."/>
            <person name="Krawcyk A.O."/>
            <person name="De Jong A."/>
            <person name="Holsappel S."/>
            <person name="Eijlander R.T."/>
            <person name="Kuipers O.P."/>
        </authorList>
    </citation>
    <scope>NUCLEOTIDE SEQUENCE [LARGE SCALE GENOMIC DNA]</scope>
    <source>
        <strain evidence="2 3">B4135</strain>
    </source>
</reference>
<evidence type="ECO:0000313" key="2">
    <source>
        <dbReference type="EMBL" id="KYD10052.1"/>
    </source>
</evidence>
<organism evidence="2 3">
    <name type="scientific">Caldibacillus debilis</name>
    <dbReference type="NCBI Taxonomy" id="301148"/>
    <lineage>
        <taxon>Bacteria</taxon>
        <taxon>Bacillati</taxon>
        <taxon>Bacillota</taxon>
        <taxon>Bacilli</taxon>
        <taxon>Bacillales</taxon>
        <taxon>Bacillaceae</taxon>
        <taxon>Caldibacillus</taxon>
    </lineage>
</organism>
<evidence type="ECO:0000313" key="3">
    <source>
        <dbReference type="Proteomes" id="UP000075683"/>
    </source>
</evidence>
<name>A0A150LE79_9BACI</name>
<feature type="region of interest" description="Disordered" evidence="1">
    <location>
        <begin position="1"/>
        <end position="22"/>
    </location>
</feature>
<comment type="caution">
    <text evidence="2">The sequence shown here is derived from an EMBL/GenBank/DDBJ whole genome shotgun (WGS) entry which is preliminary data.</text>
</comment>
<gene>
    <name evidence="2" type="ORF">B4135_3628</name>
</gene>